<dbReference type="GO" id="GO:0005886">
    <property type="term" value="C:plasma membrane"/>
    <property type="evidence" value="ECO:0007669"/>
    <property type="project" value="TreeGrafter"/>
</dbReference>
<keyword evidence="13" id="KW-1185">Reference proteome</keyword>
<accession>A0A556TJ92</accession>
<evidence type="ECO:0000256" key="10">
    <source>
        <dbReference type="ARBA" id="ARBA00043245"/>
    </source>
</evidence>
<dbReference type="AlphaFoldDB" id="A0A556TJ92"/>
<organism evidence="12 13">
    <name type="scientific">Bagarius yarrelli</name>
    <name type="common">Goonch</name>
    <name type="synonym">Bagrus yarrelli</name>
    <dbReference type="NCBI Taxonomy" id="175774"/>
    <lineage>
        <taxon>Eukaryota</taxon>
        <taxon>Metazoa</taxon>
        <taxon>Chordata</taxon>
        <taxon>Craniata</taxon>
        <taxon>Vertebrata</taxon>
        <taxon>Euteleostomi</taxon>
        <taxon>Actinopterygii</taxon>
        <taxon>Neopterygii</taxon>
        <taxon>Teleostei</taxon>
        <taxon>Ostariophysi</taxon>
        <taxon>Siluriformes</taxon>
        <taxon>Sisoridae</taxon>
        <taxon>Sisorinae</taxon>
        <taxon>Bagarius</taxon>
    </lineage>
</organism>
<dbReference type="Gene3D" id="1.10.1450.10">
    <property type="entry name" value="Tetraspanin"/>
    <property type="match status" value="1"/>
</dbReference>
<comment type="subcellular location">
    <subcellularLocation>
        <location evidence="1">Membrane</location>
        <topology evidence="1">Multi-pass membrane protein</topology>
    </subcellularLocation>
</comment>
<dbReference type="InterPro" id="IPR042026">
    <property type="entry name" value="Peripherin_LEL"/>
</dbReference>
<dbReference type="OrthoDB" id="9836210at2759"/>
<dbReference type="CDD" id="cd03162">
    <property type="entry name" value="peripherin_like_LEL"/>
    <property type="match status" value="1"/>
</dbReference>
<evidence type="ECO:0000256" key="9">
    <source>
        <dbReference type="ARBA" id="ARBA00039173"/>
    </source>
</evidence>
<dbReference type="PRINTS" id="PR00218">
    <property type="entry name" value="PERIPHERNRDS"/>
</dbReference>
<keyword evidence="5 11" id="KW-1133">Transmembrane helix</keyword>
<keyword evidence="8" id="KW-0325">Glycoprotein</keyword>
<dbReference type="InterPro" id="IPR008952">
    <property type="entry name" value="Tetraspanin_EC2_sf"/>
</dbReference>
<keyword evidence="4" id="KW-0130">Cell adhesion</keyword>
<sequence length="345" mass="39552">MALWKVKFDLKKRVKLAQMLWLMYWVSVIAGVLVFILGLFFKIELRKRSELMDNKESHFVPNLLIVVGLLVCGISAFGGKICYDSLDLPKFARWKTIINPFLICCLLFNTILFFTALLCFTMRIPLQYTLADGLKNGMKFYKDTDVPGRCYMKRTLDLMQIEFRCCGNNNYKDWFEIQWISNRYLDFSSKEVKDRISSNVDGQFLLDGVPFSCCNPSSPRPCIHYQVTNNSAHYSYDYHTEELNIWTRGCREAIVSYYGGLMNTIGLLVLLVTALEVAVIVGLQYVKTSLSTLVNPEDPESESEGWILEKTIKETFTDIISKIKAMGKGNRVEEEVEVQAVTTVS</sequence>
<feature type="transmembrane region" description="Helical" evidence="11">
    <location>
        <begin position="20"/>
        <end position="39"/>
    </location>
</feature>
<dbReference type="GO" id="GO:0007601">
    <property type="term" value="P:visual perception"/>
    <property type="evidence" value="ECO:0007669"/>
    <property type="project" value="InterPro"/>
</dbReference>
<feature type="transmembrane region" description="Helical" evidence="11">
    <location>
        <begin position="97"/>
        <end position="120"/>
    </location>
</feature>
<evidence type="ECO:0000256" key="2">
    <source>
        <dbReference type="ARBA" id="ARBA00010674"/>
    </source>
</evidence>
<evidence type="ECO:0000256" key="3">
    <source>
        <dbReference type="ARBA" id="ARBA00022692"/>
    </source>
</evidence>
<dbReference type="PANTHER" id="PTHR19282:SF202">
    <property type="entry name" value="PERIPHERIN-2"/>
    <property type="match status" value="1"/>
</dbReference>
<gene>
    <name evidence="12" type="ORF">Baya_0774</name>
</gene>
<protein>
    <recommendedName>
        <fullName evidence="9">Peripherin-2</fullName>
    </recommendedName>
    <alternativeName>
        <fullName evidence="10">Retinal degeneration slow protein</fullName>
    </alternativeName>
</protein>
<dbReference type="GO" id="GO:0007155">
    <property type="term" value="P:cell adhesion"/>
    <property type="evidence" value="ECO:0007669"/>
    <property type="project" value="UniProtKB-KW"/>
</dbReference>
<evidence type="ECO:0000256" key="6">
    <source>
        <dbReference type="ARBA" id="ARBA00023136"/>
    </source>
</evidence>
<dbReference type="PANTHER" id="PTHR19282">
    <property type="entry name" value="TETRASPANIN"/>
    <property type="match status" value="1"/>
</dbReference>
<dbReference type="EMBL" id="VCAZ01000002">
    <property type="protein sequence ID" value="TSK14791.1"/>
    <property type="molecule type" value="Genomic_DNA"/>
</dbReference>
<dbReference type="FunFam" id="1.10.1450.10:FF:000002">
    <property type="entry name" value="Retinal outer segment membrane protein 1"/>
    <property type="match status" value="1"/>
</dbReference>
<dbReference type="InterPro" id="IPR018498">
    <property type="entry name" value="Peripherin/rom-1_CS"/>
</dbReference>
<dbReference type="InterPro" id="IPR000830">
    <property type="entry name" value="Peripherin/rom-1"/>
</dbReference>
<evidence type="ECO:0000256" key="5">
    <source>
        <dbReference type="ARBA" id="ARBA00022989"/>
    </source>
</evidence>
<evidence type="ECO:0000256" key="4">
    <source>
        <dbReference type="ARBA" id="ARBA00022889"/>
    </source>
</evidence>
<dbReference type="SUPFAM" id="SSF48652">
    <property type="entry name" value="Tetraspanin"/>
    <property type="match status" value="1"/>
</dbReference>
<dbReference type="PROSITE" id="PS00930">
    <property type="entry name" value="RDS_ROM1"/>
    <property type="match status" value="1"/>
</dbReference>
<dbReference type="InterPro" id="IPR018499">
    <property type="entry name" value="Tetraspanin/Peripherin"/>
</dbReference>
<name>A0A556TJ92_BAGYA</name>
<dbReference type="Pfam" id="PF00335">
    <property type="entry name" value="Tetraspanin"/>
    <property type="match status" value="1"/>
</dbReference>
<comment type="similarity">
    <text evidence="2">Belongs to the PRPH2/ROM1 family.</text>
</comment>
<evidence type="ECO:0000256" key="7">
    <source>
        <dbReference type="ARBA" id="ARBA00023157"/>
    </source>
</evidence>
<comment type="caution">
    <text evidence="12">The sequence shown here is derived from an EMBL/GenBank/DDBJ whole genome shotgun (WGS) entry which is preliminary data.</text>
</comment>
<evidence type="ECO:0000256" key="8">
    <source>
        <dbReference type="ARBA" id="ARBA00023180"/>
    </source>
</evidence>
<evidence type="ECO:0000313" key="12">
    <source>
        <dbReference type="EMBL" id="TSK14791.1"/>
    </source>
</evidence>
<reference evidence="12 13" key="1">
    <citation type="journal article" date="2019" name="Genome Biol. Evol.">
        <title>Whole-Genome Sequencing of the Giant Devil Catfish, Bagarius yarrelli.</title>
        <authorList>
            <person name="Jiang W."/>
            <person name="Lv Y."/>
            <person name="Cheng L."/>
            <person name="Yang K."/>
            <person name="Chao B."/>
            <person name="Wang X."/>
            <person name="Li Y."/>
            <person name="Pan X."/>
            <person name="You X."/>
            <person name="Zhang Y."/>
            <person name="Yang J."/>
            <person name="Li J."/>
            <person name="Zhang X."/>
            <person name="Liu S."/>
            <person name="Sun C."/>
            <person name="Yang J."/>
            <person name="Shi Q."/>
        </authorList>
    </citation>
    <scope>NUCLEOTIDE SEQUENCE [LARGE SCALE GENOMIC DNA]</scope>
    <source>
        <strain evidence="12">JWS20170419001</strain>
        <tissue evidence="12">Muscle</tissue>
    </source>
</reference>
<feature type="transmembrane region" description="Helical" evidence="11">
    <location>
        <begin position="59"/>
        <end position="77"/>
    </location>
</feature>
<keyword evidence="7" id="KW-1015">Disulfide bond</keyword>
<evidence type="ECO:0000256" key="11">
    <source>
        <dbReference type="SAM" id="Phobius"/>
    </source>
</evidence>
<evidence type="ECO:0000256" key="1">
    <source>
        <dbReference type="ARBA" id="ARBA00004141"/>
    </source>
</evidence>
<dbReference type="Proteomes" id="UP000319801">
    <property type="component" value="Unassembled WGS sequence"/>
</dbReference>
<evidence type="ECO:0000313" key="13">
    <source>
        <dbReference type="Proteomes" id="UP000319801"/>
    </source>
</evidence>
<proteinExistence type="inferred from homology"/>
<keyword evidence="3 11" id="KW-0812">Transmembrane</keyword>
<keyword evidence="6 11" id="KW-0472">Membrane</keyword>